<proteinExistence type="predicted"/>
<evidence type="ECO:0000313" key="2">
    <source>
        <dbReference type="EMBL" id="KAF2495063.1"/>
    </source>
</evidence>
<organism evidence="2 3">
    <name type="scientific">Lophium mytilinum</name>
    <dbReference type="NCBI Taxonomy" id="390894"/>
    <lineage>
        <taxon>Eukaryota</taxon>
        <taxon>Fungi</taxon>
        <taxon>Dikarya</taxon>
        <taxon>Ascomycota</taxon>
        <taxon>Pezizomycotina</taxon>
        <taxon>Dothideomycetes</taxon>
        <taxon>Pleosporomycetidae</taxon>
        <taxon>Mytilinidiales</taxon>
        <taxon>Mytilinidiaceae</taxon>
        <taxon>Lophium</taxon>
    </lineage>
</organism>
<evidence type="ECO:0000256" key="1">
    <source>
        <dbReference type="SAM" id="MobiDB-lite"/>
    </source>
</evidence>
<gene>
    <name evidence="2" type="ORF">BU16DRAFT_561372</name>
</gene>
<accession>A0A6A6QTL0</accession>
<name>A0A6A6QTL0_9PEZI</name>
<sequence>MPEQSESPGRRGRAAVKAEGSRRRGCGGGKMREARRGFEKSGLGGHRQGLGVRRWRLLSVSVLLATKCCDRMTVPRQPHVAEQKKKQKKHRAASIPGAERVFEVSRMAAWPHGRIEAPVTWRAKLIALMQSQGVLQSSFGHLRRPGRVAWPLIESSSSQTGATAETQASSKQVWC</sequence>
<dbReference type="Proteomes" id="UP000799750">
    <property type="component" value="Unassembled WGS sequence"/>
</dbReference>
<evidence type="ECO:0000313" key="3">
    <source>
        <dbReference type="Proteomes" id="UP000799750"/>
    </source>
</evidence>
<reference evidence="2" key="1">
    <citation type="journal article" date="2020" name="Stud. Mycol.">
        <title>101 Dothideomycetes genomes: a test case for predicting lifestyles and emergence of pathogens.</title>
        <authorList>
            <person name="Haridas S."/>
            <person name="Albert R."/>
            <person name="Binder M."/>
            <person name="Bloem J."/>
            <person name="Labutti K."/>
            <person name="Salamov A."/>
            <person name="Andreopoulos B."/>
            <person name="Baker S."/>
            <person name="Barry K."/>
            <person name="Bills G."/>
            <person name="Bluhm B."/>
            <person name="Cannon C."/>
            <person name="Castanera R."/>
            <person name="Culley D."/>
            <person name="Daum C."/>
            <person name="Ezra D."/>
            <person name="Gonzalez J."/>
            <person name="Henrissat B."/>
            <person name="Kuo A."/>
            <person name="Liang C."/>
            <person name="Lipzen A."/>
            <person name="Lutzoni F."/>
            <person name="Magnuson J."/>
            <person name="Mondo S."/>
            <person name="Nolan M."/>
            <person name="Ohm R."/>
            <person name="Pangilinan J."/>
            <person name="Park H.-J."/>
            <person name="Ramirez L."/>
            <person name="Alfaro M."/>
            <person name="Sun H."/>
            <person name="Tritt A."/>
            <person name="Yoshinaga Y."/>
            <person name="Zwiers L.-H."/>
            <person name="Turgeon B."/>
            <person name="Goodwin S."/>
            <person name="Spatafora J."/>
            <person name="Crous P."/>
            <person name="Grigoriev I."/>
        </authorList>
    </citation>
    <scope>NUCLEOTIDE SEQUENCE</scope>
    <source>
        <strain evidence="2">CBS 269.34</strain>
    </source>
</reference>
<keyword evidence="3" id="KW-1185">Reference proteome</keyword>
<feature type="region of interest" description="Disordered" evidence="1">
    <location>
        <begin position="1"/>
        <end position="45"/>
    </location>
</feature>
<dbReference type="EMBL" id="MU004189">
    <property type="protein sequence ID" value="KAF2495063.1"/>
    <property type="molecule type" value="Genomic_DNA"/>
</dbReference>
<dbReference type="AlphaFoldDB" id="A0A6A6QTL0"/>
<feature type="compositionally biased region" description="Basic and acidic residues" evidence="1">
    <location>
        <begin position="30"/>
        <end position="39"/>
    </location>
</feature>
<protein>
    <submittedName>
        <fullName evidence="2">Uncharacterized protein</fullName>
    </submittedName>
</protein>